<dbReference type="InterPro" id="IPR001254">
    <property type="entry name" value="Trypsin_dom"/>
</dbReference>
<evidence type="ECO:0000256" key="3">
    <source>
        <dbReference type="SAM" id="SignalP"/>
    </source>
</evidence>
<feature type="compositionally biased region" description="Pro residues" evidence="2">
    <location>
        <begin position="225"/>
        <end position="245"/>
    </location>
</feature>
<dbReference type="InterPro" id="IPR001314">
    <property type="entry name" value="Peptidase_S1A"/>
</dbReference>
<dbReference type="PRINTS" id="PR00722">
    <property type="entry name" value="CHYMOTRYPSIN"/>
</dbReference>
<feature type="chain" id="PRO_5046852888" description="Peptidase S1 domain-containing protein" evidence="3">
    <location>
        <begin position="34"/>
        <end position="521"/>
    </location>
</feature>
<dbReference type="CDD" id="cd00190">
    <property type="entry name" value="Tryp_SPc"/>
    <property type="match status" value="1"/>
</dbReference>
<dbReference type="PROSITE" id="PS00135">
    <property type="entry name" value="TRYPSIN_SER"/>
    <property type="match status" value="1"/>
</dbReference>
<feature type="compositionally biased region" description="Polar residues" evidence="2">
    <location>
        <begin position="248"/>
        <end position="259"/>
    </location>
</feature>
<dbReference type="Proteomes" id="UP001642540">
    <property type="component" value="Unassembled WGS sequence"/>
</dbReference>
<keyword evidence="3" id="KW-0732">Signal</keyword>
<dbReference type="Pfam" id="PF00089">
    <property type="entry name" value="Trypsin"/>
    <property type="match status" value="1"/>
</dbReference>
<gene>
    <name evidence="5" type="ORF">ODALV1_LOCUS20536</name>
</gene>
<protein>
    <recommendedName>
        <fullName evidence="4">Peptidase S1 domain-containing protein</fullName>
    </recommendedName>
</protein>
<evidence type="ECO:0000259" key="4">
    <source>
        <dbReference type="PROSITE" id="PS50240"/>
    </source>
</evidence>
<feature type="domain" description="Peptidase S1" evidence="4">
    <location>
        <begin position="274"/>
        <end position="519"/>
    </location>
</feature>
<evidence type="ECO:0000256" key="1">
    <source>
        <dbReference type="ARBA" id="ARBA00023157"/>
    </source>
</evidence>
<feature type="region of interest" description="Disordered" evidence="2">
    <location>
        <begin position="197"/>
        <end position="273"/>
    </location>
</feature>
<dbReference type="SUPFAM" id="SSF50494">
    <property type="entry name" value="Trypsin-like serine proteases"/>
    <property type="match status" value="1"/>
</dbReference>
<evidence type="ECO:0000256" key="2">
    <source>
        <dbReference type="SAM" id="MobiDB-lite"/>
    </source>
</evidence>
<sequence length="521" mass="56664">MCGFKRCCRGYPPACSKPRYILVFLLCLSVCYSSSVQYSDKIQLHLKPTYEFRSVGGVFRDVTNSAEIPGKRSYKISPKPCSVKSPSSSSAELQGTCMFVWECLKSEGKHLGMCVDGFMFGSCCSHDFNENAIEGSSISTLQNVHENDVVEVIGGITSSVPFTPVDTTPIVIEDTTTPFDSQEDVIGIPFITRRNITMPTTTSTSTTTTTTSTTTTTTSTTTTTPSPPPPPTSSIPPPRSSPPGSTPVLSTSESTTHTCGISVLHRSPSPQKRIVGGTEAKYGQFPWQVSVRRTSFFGFSSTHRCGGALINEQWVATAGHCVDDLMTSQIKIRLGEFDFSNTKESHAHQEKGIKKKIVHPSYNFFTYENDLALLKLETPVNLTATPHIVPICLPGSDDLLIGENATVTGWGRLSEGGQLPNTLQYVQVPIISNDKCRDMFLKSGRMEHIPEIFLCAGYDNGGRDSCQGDSGGPLQVVGSDKRYFLAGIISWGIGCAEPNMPGVCTRISKFTSWILNHVRNS</sequence>
<dbReference type="PANTHER" id="PTHR24252">
    <property type="entry name" value="ACROSIN-RELATED"/>
    <property type="match status" value="1"/>
</dbReference>
<dbReference type="InterPro" id="IPR043504">
    <property type="entry name" value="Peptidase_S1_PA_chymotrypsin"/>
</dbReference>
<dbReference type="Gene3D" id="2.40.10.10">
    <property type="entry name" value="Trypsin-like serine proteases"/>
    <property type="match status" value="2"/>
</dbReference>
<dbReference type="InterPro" id="IPR033116">
    <property type="entry name" value="TRYPSIN_SER"/>
</dbReference>
<proteinExistence type="predicted"/>
<feature type="signal peptide" evidence="3">
    <location>
        <begin position="1"/>
        <end position="33"/>
    </location>
</feature>
<keyword evidence="6" id="KW-1185">Reference proteome</keyword>
<dbReference type="PANTHER" id="PTHR24252:SF7">
    <property type="entry name" value="HYALIN"/>
    <property type="match status" value="1"/>
</dbReference>
<evidence type="ECO:0000313" key="5">
    <source>
        <dbReference type="EMBL" id="CAL8124256.1"/>
    </source>
</evidence>
<comment type="caution">
    <text evidence="5">The sequence shown here is derived from an EMBL/GenBank/DDBJ whole genome shotgun (WGS) entry which is preliminary data.</text>
</comment>
<dbReference type="PROSITE" id="PS50240">
    <property type="entry name" value="TRYPSIN_DOM"/>
    <property type="match status" value="1"/>
</dbReference>
<evidence type="ECO:0000313" key="6">
    <source>
        <dbReference type="Proteomes" id="UP001642540"/>
    </source>
</evidence>
<accession>A0ABP1RAH1</accession>
<organism evidence="5 6">
    <name type="scientific">Orchesella dallaii</name>
    <dbReference type="NCBI Taxonomy" id="48710"/>
    <lineage>
        <taxon>Eukaryota</taxon>
        <taxon>Metazoa</taxon>
        <taxon>Ecdysozoa</taxon>
        <taxon>Arthropoda</taxon>
        <taxon>Hexapoda</taxon>
        <taxon>Collembola</taxon>
        <taxon>Entomobryomorpha</taxon>
        <taxon>Entomobryoidea</taxon>
        <taxon>Orchesellidae</taxon>
        <taxon>Orchesellinae</taxon>
        <taxon>Orchesella</taxon>
    </lineage>
</organism>
<reference evidence="5 6" key="1">
    <citation type="submission" date="2024-08" db="EMBL/GenBank/DDBJ databases">
        <authorList>
            <person name="Cucini C."/>
            <person name="Frati F."/>
        </authorList>
    </citation>
    <scope>NUCLEOTIDE SEQUENCE [LARGE SCALE GENOMIC DNA]</scope>
</reference>
<dbReference type="EMBL" id="CAXLJM020000068">
    <property type="protein sequence ID" value="CAL8124256.1"/>
    <property type="molecule type" value="Genomic_DNA"/>
</dbReference>
<feature type="compositionally biased region" description="Low complexity" evidence="2">
    <location>
        <begin position="197"/>
        <end position="224"/>
    </location>
</feature>
<name>A0ABP1RAH1_9HEXA</name>
<dbReference type="SMART" id="SM00020">
    <property type="entry name" value="Tryp_SPc"/>
    <property type="match status" value="1"/>
</dbReference>
<keyword evidence="1" id="KW-1015">Disulfide bond</keyword>
<dbReference type="InterPro" id="IPR009003">
    <property type="entry name" value="Peptidase_S1_PA"/>
</dbReference>